<evidence type="ECO:0000259" key="3">
    <source>
        <dbReference type="PROSITE" id="PS50887"/>
    </source>
</evidence>
<accession>A0A8J7QWJ2</accession>
<dbReference type="EC" id="2.7.7.65" evidence="1"/>
<dbReference type="NCBIfam" id="TIGR00254">
    <property type="entry name" value="GGDEF"/>
    <property type="match status" value="1"/>
</dbReference>
<evidence type="ECO:0000256" key="2">
    <source>
        <dbReference type="ARBA" id="ARBA00034247"/>
    </source>
</evidence>
<dbReference type="SMART" id="SM00267">
    <property type="entry name" value="GGDEF"/>
    <property type="match status" value="1"/>
</dbReference>
<dbReference type="PROSITE" id="PS50887">
    <property type="entry name" value="GGDEF"/>
    <property type="match status" value="1"/>
</dbReference>
<evidence type="ECO:0000256" key="1">
    <source>
        <dbReference type="ARBA" id="ARBA00012528"/>
    </source>
</evidence>
<evidence type="ECO:0000313" key="4">
    <source>
        <dbReference type="EMBL" id="MBP0437903.1"/>
    </source>
</evidence>
<dbReference type="Proteomes" id="UP000666240">
    <property type="component" value="Unassembled WGS sequence"/>
</dbReference>
<comment type="catalytic activity">
    <reaction evidence="2">
        <text>2 GTP = 3',3'-c-di-GMP + 2 diphosphate</text>
        <dbReference type="Rhea" id="RHEA:24898"/>
        <dbReference type="ChEBI" id="CHEBI:33019"/>
        <dbReference type="ChEBI" id="CHEBI:37565"/>
        <dbReference type="ChEBI" id="CHEBI:58805"/>
        <dbReference type="EC" id="2.7.7.65"/>
    </reaction>
</comment>
<dbReference type="InterPro" id="IPR050469">
    <property type="entry name" value="Diguanylate_Cyclase"/>
</dbReference>
<keyword evidence="5" id="KW-1185">Reference proteome</keyword>
<dbReference type="PANTHER" id="PTHR45138:SF9">
    <property type="entry name" value="DIGUANYLATE CYCLASE DGCM-RELATED"/>
    <property type="match status" value="1"/>
</dbReference>
<dbReference type="CDD" id="cd01949">
    <property type="entry name" value="GGDEF"/>
    <property type="match status" value="1"/>
</dbReference>
<proteinExistence type="predicted"/>
<feature type="domain" description="GGDEF" evidence="3">
    <location>
        <begin position="206"/>
        <end position="341"/>
    </location>
</feature>
<dbReference type="RefSeq" id="WP_209333858.1">
    <property type="nucleotide sequence ID" value="NZ_JAGIYY010000001.1"/>
</dbReference>
<gene>
    <name evidence="4" type="ORF">J5Y06_04425</name>
</gene>
<dbReference type="FunFam" id="3.30.70.270:FF:000001">
    <property type="entry name" value="Diguanylate cyclase domain protein"/>
    <property type="match status" value="1"/>
</dbReference>
<dbReference type="InterPro" id="IPR000160">
    <property type="entry name" value="GGDEF_dom"/>
</dbReference>
<dbReference type="InterPro" id="IPR029787">
    <property type="entry name" value="Nucleotide_cyclase"/>
</dbReference>
<organism evidence="4 5">
    <name type="scientific">Tianweitania sediminis</name>
    <dbReference type="NCBI Taxonomy" id="1502156"/>
    <lineage>
        <taxon>Bacteria</taxon>
        <taxon>Pseudomonadati</taxon>
        <taxon>Pseudomonadota</taxon>
        <taxon>Alphaproteobacteria</taxon>
        <taxon>Hyphomicrobiales</taxon>
        <taxon>Phyllobacteriaceae</taxon>
        <taxon>Tianweitania</taxon>
    </lineage>
</organism>
<reference evidence="4" key="1">
    <citation type="submission" date="2021-03" db="EMBL/GenBank/DDBJ databases">
        <title>Genome sequencing and assembly of Tianweitania sediminis.</title>
        <authorList>
            <person name="Chhetri G."/>
        </authorList>
    </citation>
    <scope>NUCLEOTIDE SEQUENCE</scope>
    <source>
        <strain evidence="4">Z8</strain>
    </source>
</reference>
<dbReference type="InterPro" id="IPR043128">
    <property type="entry name" value="Rev_trsase/Diguanyl_cyclase"/>
</dbReference>
<comment type="caution">
    <text evidence="4">The sequence shown here is derived from an EMBL/GenBank/DDBJ whole genome shotgun (WGS) entry which is preliminary data.</text>
</comment>
<name>A0A8J7QWJ2_9HYPH</name>
<dbReference type="GO" id="GO:0052621">
    <property type="term" value="F:diguanylate cyclase activity"/>
    <property type="evidence" value="ECO:0007669"/>
    <property type="project" value="UniProtKB-EC"/>
</dbReference>
<protein>
    <recommendedName>
        <fullName evidence="1">diguanylate cyclase</fullName>
        <ecNumber evidence="1">2.7.7.65</ecNumber>
    </recommendedName>
</protein>
<dbReference type="EMBL" id="JAGIYY010000001">
    <property type="protein sequence ID" value="MBP0437903.1"/>
    <property type="molecule type" value="Genomic_DNA"/>
</dbReference>
<evidence type="ECO:0000313" key="5">
    <source>
        <dbReference type="Proteomes" id="UP000666240"/>
    </source>
</evidence>
<dbReference type="Gene3D" id="3.30.70.270">
    <property type="match status" value="1"/>
</dbReference>
<dbReference type="Pfam" id="PF00990">
    <property type="entry name" value="GGDEF"/>
    <property type="match status" value="1"/>
</dbReference>
<dbReference type="SUPFAM" id="SSF55073">
    <property type="entry name" value="Nucleotide cyclase"/>
    <property type="match status" value="1"/>
</dbReference>
<dbReference type="PANTHER" id="PTHR45138">
    <property type="entry name" value="REGULATORY COMPONENTS OF SENSORY TRANSDUCTION SYSTEM"/>
    <property type="match status" value="1"/>
</dbReference>
<dbReference type="AlphaFoldDB" id="A0A8J7QWJ2"/>
<sequence>MQPANTKAVGGADIASTIVSAMRELHISPVPRNYELIYEAYVGTNHALGAELLALGDKPTQDELDSLSERHLLAASGVAAVEQARDKIAREAEDIMLLLSREKLSLEKYGRILDKTQDGLRSTQALTQDILQKIVGIITNATASTIDQGQQTFASMLDKSAELEKVKSSLEEYKRLADTDALTQLFNRRAFDTALARLFGSPSLRSNAALLLADIDRFKEVNDRFGHPVGDQILQIVAGILRAHGGQRAMVSRTGGEEFALLLDKTTTEAAAAFAEQIRRSIEETPFVNKANASSYGRITISIGLCMGAQAEGAADLYSKADRALYMSKVKGRNRVSVYGEQAEVRESVPGKSWLLYRKD</sequence>